<dbReference type="AlphaFoldDB" id="A0A0S4KFM8"/>
<dbReference type="OrthoDB" id="268530at2759"/>
<sequence>MVFYAFTLVMKPRNRFYTKQGIKELTLAILNAGGMIRSLTNEGIIRPYNRRRDTDNNVLTYARYLNLQVDMGEDEVRKFEKILRDHPDVFVAMRQHSLEAPTGMKKQPGFFPLDTFVRKEEELNWPPQASADLYEQLDMNWKEFSRTRWSNYLRN</sequence>
<protein>
    <submittedName>
        <fullName evidence="1">Uncharacterized protein</fullName>
    </submittedName>
</protein>
<organism evidence="1 2">
    <name type="scientific">Bodo saltans</name>
    <name type="common">Flagellated protozoan</name>
    <dbReference type="NCBI Taxonomy" id="75058"/>
    <lineage>
        <taxon>Eukaryota</taxon>
        <taxon>Discoba</taxon>
        <taxon>Euglenozoa</taxon>
        <taxon>Kinetoplastea</taxon>
        <taxon>Metakinetoplastina</taxon>
        <taxon>Eubodonida</taxon>
        <taxon>Bodonidae</taxon>
        <taxon>Bodo</taxon>
    </lineage>
</organism>
<gene>
    <name evidence="1" type="ORF">BSAL_88745</name>
</gene>
<dbReference type="VEuPathDB" id="TriTrypDB:BSAL_88745"/>
<evidence type="ECO:0000313" key="2">
    <source>
        <dbReference type="Proteomes" id="UP000051952"/>
    </source>
</evidence>
<keyword evidence="2" id="KW-1185">Reference proteome</keyword>
<accession>A0A0S4KFM8</accession>
<reference evidence="2" key="1">
    <citation type="submission" date="2015-09" db="EMBL/GenBank/DDBJ databases">
        <authorList>
            <consortium name="Pathogen Informatics"/>
        </authorList>
    </citation>
    <scope>NUCLEOTIDE SEQUENCE [LARGE SCALE GENOMIC DNA]</scope>
    <source>
        <strain evidence="2">Lake Konstanz</strain>
    </source>
</reference>
<dbReference type="Gene3D" id="3.30.70.60">
    <property type="match status" value="1"/>
</dbReference>
<proteinExistence type="predicted"/>
<evidence type="ECO:0000313" key="1">
    <source>
        <dbReference type="EMBL" id="CUI14458.1"/>
    </source>
</evidence>
<dbReference type="EMBL" id="CYKH01001118">
    <property type="protein sequence ID" value="CUI14458.1"/>
    <property type="molecule type" value="Genomic_DNA"/>
</dbReference>
<dbReference type="OMA" id="MGEEQMN"/>
<dbReference type="InterPro" id="IPR014717">
    <property type="entry name" value="Transl_elong_EF1B/ribsomal_bS6"/>
</dbReference>
<dbReference type="Proteomes" id="UP000051952">
    <property type="component" value="Unassembled WGS sequence"/>
</dbReference>
<name>A0A0S4KFM8_BODSA</name>